<name>A0A7V0N0L8_UNCAE</name>
<gene>
    <name evidence="4" type="ORF">ENG47_07035</name>
</gene>
<evidence type="ECO:0000259" key="3">
    <source>
        <dbReference type="Pfam" id="PF03447"/>
    </source>
</evidence>
<sequence>KKPDIAENIVQLAEDTDFIVESASADVVGKLLKIAVEKKKNVMIMSVGGVLDNLDLVEKIKKSKDCEIFFPSGAIVGIDGLNAARERKIQSVILTTSKPPQALAGAPYITQHGINLDSIDKPTVIFEGNCLEAVKAFPKNINISAMLSIAGVGVEKTKVRIIADPKLTRNIHKFNAKGEFGEMEVKVENVPSPANPKTSYIAALSAIATLKKMVSSVKLGT</sequence>
<protein>
    <submittedName>
        <fullName evidence="4">DUF108 domain-containing protein</fullName>
    </submittedName>
</protein>
<reference evidence="4" key="1">
    <citation type="journal article" date="2020" name="mSystems">
        <title>Genome- and Community-Level Interaction Insights into Carbon Utilization and Element Cycling Functions of Hydrothermarchaeota in Hydrothermal Sediment.</title>
        <authorList>
            <person name="Zhou Z."/>
            <person name="Liu Y."/>
            <person name="Xu W."/>
            <person name="Pan J."/>
            <person name="Luo Z.H."/>
            <person name="Li M."/>
        </authorList>
    </citation>
    <scope>NUCLEOTIDE SEQUENCE [LARGE SCALE GENOMIC DNA]</scope>
    <source>
        <strain evidence="4">HyVt-219</strain>
    </source>
</reference>
<dbReference type="GO" id="GO:0009435">
    <property type="term" value="P:NAD+ biosynthetic process"/>
    <property type="evidence" value="ECO:0007669"/>
    <property type="project" value="InterPro"/>
</dbReference>
<dbReference type="AlphaFoldDB" id="A0A7V0N0L8"/>
<feature type="domain" description="Aspartate/homoserine dehydrogenase NAD-binding" evidence="3">
    <location>
        <begin position="3"/>
        <end position="69"/>
    </location>
</feature>
<dbReference type="SUPFAM" id="SSF55347">
    <property type="entry name" value="Glyceraldehyde-3-phosphate dehydrogenase-like, C-terminal domain"/>
    <property type="match status" value="1"/>
</dbReference>
<accession>A0A7V0N0L8</accession>
<dbReference type="Pfam" id="PF01958">
    <property type="entry name" value="Asp_DH_C"/>
    <property type="match status" value="1"/>
</dbReference>
<evidence type="ECO:0000259" key="2">
    <source>
        <dbReference type="Pfam" id="PF01958"/>
    </source>
</evidence>
<evidence type="ECO:0000256" key="1">
    <source>
        <dbReference type="ARBA" id="ARBA00008331"/>
    </source>
</evidence>
<organism evidence="4">
    <name type="scientific">Aerophobetes bacterium</name>
    <dbReference type="NCBI Taxonomy" id="2030807"/>
    <lineage>
        <taxon>Bacteria</taxon>
        <taxon>Candidatus Aerophobota</taxon>
    </lineage>
</organism>
<dbReference type="InterPro" id="IPR002811">
    <property type="entry name" value="Asp_DH"/>
</dbReference>
<dbReference type="Proteomes" id="UP000885660">
    <property type="component" value="Unassembled WGS sequence"/>
</dbReference>
<feature type="non-terminal residue" evidence="4">
    <location>
        <position position="1"/>
    </location>
</feature>
<dbReference type="InterPro" id="IPR011182">
    <property type="entry name" value="L-Asp_DH"/>
</dbReference>
<dbReference type="InterPro" id="IPR036291">
    <property type="entry name" value="NAD(P)-bd_dom_sf"/>
</dbReference>
<dbReference type="GO" id="GO:0033735">
    <property type="term" value="F:aspartate dehydrogenase [NAD(P)+] activity"/>
    <property type="evidence" value="ECO:0007669"/>
    <property type="project" value="InterPro"/>
</dbReference>
<dbReference type="InterPro" id="IPR005106">
    <property type="entry name" value="Asp/hSer_DH_NAD-bd"/>
</dbReference>
<feature type="domain" description="Aspartate dehydrogenase" evidence="2">
    <location>
        <begin position="119"/>
        <end position="207"/>
    </location>
</feature>
<dbReference type="Gene3D" id="3.30.360.10">
    <property type="entry name" value="Dihydrodipicolinate Reductase, domain 2"/>
    <property type="match status" value="1"/>
</dbReference>
<dbReference type="SUPFAM" id="SSF51735">
    <property type="entry name" value="NAD(P)-binding Rossmann-fold domains"/>
    <property type="match status" value="1"/>
</dbReference>
<dbReference type="Gene3D" id="3.40.50.720">
    <property type="entry name" value="NAD(P)-binding Rossmann-like Domain"/>
    <property type="match status" value="1"/>
</dbReference>
<dbReference type="PANTHER" id="PTHR31873:SF6">
    <property type="entry name" value="ASPARTATE DEHYDROGENASE DOMAIN-CONTAINING PROTEIN"/>
    <property type="match status" value="1"/>
</dbReference>
<dbReference type="Pfam" id="PF03447">
    <property type="entry name" value="NAD_binding_3"/>
    <property type="match status" value="1"/>
</dbReference>
<evidence type="ECO:0000313" key="4">
    <source>
        <dbReference type="EMBL" id="HDN85489.1"/>
    </source>
</evidence>
<dbReference type="PANTHER" id="PTHR31873">
    <property type="entry name" value="L-ASPARTATE DEHYDROGENASE-RELATED"/>
    <property type="match status" value="1"/>
</dbReference>
<dbReference type="GO" id="GO:0050661">
    <property type="term" value="F:NADP binding"/>
    <property type="evidence" value="ECO:0007669"/>
    <property type="project" value="InterPro"/>
</dbReference>
<proteinExistence type="inferred from homology"/>
<comment type="similarity">
    <text evidence="1">Belongs to the L-aspartate dehydrogenase family.</text>
</comment>
<dbReference type="EMBL" id="DRBC01000428">
    <property type="protein sequence ID" value="HDN85489.1"/>
    <property type="molecule type" value="Genomic_DNA"/>
</dbReference>
<comment type="caution">
    <text evidence="4">The sequence shown here is derived from an EMBL/GenBank/DDBJ whole genome shotgun (WGS) entry which is preliminary data.</text>
</comment>
<dbReference type="PIRSF" id="PIRSF005227">
    <property type="entry name" value="Asp_dh_NAD_syn"/>
    <property type="match status" value="1"/>
</dbReference>